<sequence>NRNRTLHLLRSDSVGPGCLAAPAAELSTISNPGARVPSGAPVSVGLVVSGDGKGSGRDGTSSGGEGKAACLAAAGAARQPGPTESDLRRCRVDQAGYGITDTWDEIFDKLMEIAPTTLEGVNERVTELDTTVRQRTDEFEIRFEEAQDDQALLRARVNTLFRDRQDHRRTAMLMDREAMNSCEAWSFSMDRSSAIAAHVRTLETQVAALITQTTSLQTQLTTSLGRIEILEARDPEPQEGPAEAGSSCYSCIICSYPL</sequence>
<name>A0A699QLI4_TANCI</name>
<evidence type="ECO:0000313" key="1">
    <source>
        <dbReference type="EMBL" id="GFC69735.1"/>
    </source>
</evidence>
<feature type="non-terminal residue" evidence="1">
    <location>
        <position position="1"/>
    </location>
</feature>
<gene>
    <name evidence="1" type="ORF">Tci_841705</name>
</gene>
<dbReference type="AlphaFoldDB" id="A0A699QLI4"/>
<protein>
    <submittedName>
        <fullName evidence="1">Uncharacterized protein</fullName>
    </submittedName>
</protein>
<organism evidence="1">
    <name type="scientific">Tanacetum cinerariifolium</name>
    <name type="common">Dalmatian daisy</name>
    <name type="synonym">Chrysanthemum cinerariifolium</name>
    <dbReference type="NCBI Taxonomy" id="118510"/>
    <lineage>
        <taxon>Eukaryota</taxon>
        <taxon>Viridiplantae</taxon>
        <taxon>Streptophyta</taxon>
        <taxon>Embryophyta</taxon>
        <taxon>Tracheophyta</taxon>
        <taxon>Spermatophyta</taxon>
        <taxon>Magnoliopsida</taxon>
        <taxon>eudicotyledons</taxon>
        <taxon>Gunneridae</taxon>
        <taxon>Pentapetalae</taxon>
        <taxon>asterids</taxon>
        <taxon>campanulids</taxon>
        <taxon>Asterales</taxon>
        <taxon>Asteraceae</taxon>
        <taxon>Asteroideae</taxon>
        <taxon>Anthemideae</taxon>
        <taxon>Anthemidinae</taxon>
        <taxon>Tanacetum</taxon>
    </lineage>
</organism>
<dbReference type="EMBL" id="BKCJ011025812">
    <property type="protein sequence ID" value="GFC69735.1"/>
    <property type="molecule type" value="Genomic_DNA"/>
</dbReference>
<reference evidence="1" key="1">
    <citation type="journal article" date="2019" name="Sci. Rep.">
        <title>Draft genome of Tanacetum cinerariifolium, the natural source of mosquito coil.</title>
        <authorList>
            <person name="Yamashiro T."/>
            <person name="Shiraishi A."/>
            <person name="Satake H."/>
            <person name="Nakayama K."/>
        </authorList>
    </citation>
    <scope>NUCLEOTIDE SEQUENCE</scope>
</reference>
<comment type="caution">
    <text evidence="1">The sequence shown here is derived from an EMBL/GenBank/DDBJ whole genome shotgun (WGS) entry which is preliminary data.</text>
</comment>
<proteinExistence type="predicted"/>
<accession>A0A699QLI4</accession>